<comment type="caution">
    <text evidence="2">The sequence shown here is derived from an EMBL/GenBank/DDBJ whole genome shotgun (WGS) entry which is preliminary data.</text>
</comment>
<dbReference type="PROSITE" id="PS51257">
    <property type="entry name" value="PROKAR_LIPOPROTEIN"/>
    <property type="match status" value="1"/>
</dbReference>
<name>A0A6I3L5R0_9NOCA</name>
<feature type="transmembrane region" description="Helical" evidence="1">
    <location>
        <begin position="326"/>
        <end position="344"/>
    </location>
</feature>
<dbReference type="EMBL" id="WMBB01000021">
    <property type="protein sequence ID" value="MTE17227.1"/>
    <property type="molecule type" value="Genomic_DNA"/>
</dbReference>
<accession>A0A6I3L5R0</accession>
<protein>
    <submittedName>
        <fullName evidence="2">Uncharacterized protein</fullName>
    </submittedName>
</protein>
<dbReference type="RefSeq" id="WP_154791639.1">
    <property type="nucleotide sequence ID" value="NZ_WMBB01000021.1"/>
</dbReference>
<feature type="transmembrane region" description="Helical" evidence="1">
    <location>
        <begin position="301"/>
        <end position="320"/>
    </location>
</feature>
<keyword evidence="1" id="KW-0812">Transmembrane</keyword>
<feature type="transmembrane region" description="Helical" evidence="1">
    <location>
        <begin position="12"/>
        <end position="30"/>
    </location>
</feature>
<keyword evidence="1" id="KW-0472">Membrane</keyword>
<keyword evidence="3" id="KW-1185">Reference proteome</keyword>
<feature type="transmembrane region" description="Helical" evidence="1">
    <location>
        <begin position="104"/>
        <end position="122"/>
    </location>
</feature>
<feature type="transmembrane region" description="Helical" evidence="1">
    <location>
        <begin position="169"/>
        <end position="185"/>
    </location>
</feature>
<keyword evidence="1" id="KW-1133">Transmembrane helix</keyword>
<feature type="transmembrane region" description="Helical" evidence="1">
    <location>
        <begin position="42"/>
        <end position="66"/>
    </location>
</feature>
<feature type="transmembrane region" description="Helical" evidence="1">
    <location>
        <begin position="129"/>
        <end position="149"/>
    </location>
</feature>
<reference evidence="2 3" key="1">
    <citation type="submission" date="2019-11" db="EMBL/GenBank/DDBJ databases">
        <title>Nocardia sp. nov. CT2-14 isolated from soil.</title>
        <authorList>
            <person name="Kanchanasin P."/>
            <person name="Tanasupawat S."/>
            <person name="Yuki M."/>
            <person name="Kudo T."/>
        </authorList>
    </citation>
    <scope>NUCLEOTIDE SEQUENCE [LARGE SCALE GENOMIC DNA]</scope>
    <source>
        <strain evidence="2 3">CT2-14</strain>
    </source>
</reference>
<dbReference type="AlphaFoldDB" id="A0A6I3L5R0"/>
<proteinExistence type="predicted"/>
<feature type="transmembrane region" description="Helical" evidence="1">
    <location>
        <begin position="197"/>
        <end position="217"/>
    </location>
</feature>
<organism evidence="2 3">
    <name type="scientific">Nocardia aurantiaca</name>
    <dbReference type="NCBI Taxonomy" id="2675850"/>
    <lineage>
        <taxon>Bacteria</taxon>
        <taxon>Bacillati</taxon>
        <taxon>Actinomycetota</taxon>
        <taxon>Actinomycetes</taxon>
        <taxon>Mycobacteriales</taxon>
        <taxon>Nocardiaceae</taxon>
        <taxon>Nocardia</taxon>
    </lineage>
</organism>
<gene>
    <name evidence="2" type="ORF">GLP40_31385</name>
</gene>
<evidence type="ECO:0000313" key="3">
    <source>
        <dbReference type="Proteomes" id="UP000432464"/>
    </source>
</evidence>
<evidence type="ECO:0000313" key="2">
    <source>
        <dbReference type="EMBL" id="MTE17227.1"/>
    </source>
</evidence>
<sequence>MQRYRAALDTAGGYAAAAIAGLALIVPVGTGCDTDSSALQMMLLTITLPRATAAGAVVAVLTAVCARMFGTRAAWGTATVATLVLATNHLLVTTTSASLATANFADALAAGVLLGAAGAAALEHRPPTIGYLLGALTGVIVGDNIETVAAETGGQSLLERAFVDLPPDWLTIPTVALLAVCFLLCHRTEASSYPTTLNLPFGPILSAAVVITTTAVVSERLTSETTDTTAIALGALAVLVAAVVAALLLPGRDGTLALLAVSLAATGSAIAIAAQAHWKLAPMLVVMALGLAAGLLRPAPVVAAGAIVLIGIFALLAPGVRHDDSWTALIGSCAIAALAGYSFGAVITGNAAGTVLALGILFVPTAVLTLEYRGCEALPDRAAASGNRAAWTAIALGVGCVAAIIALRRWRPERVEQD</sequence>
<feature type="transmembrane region" description="Helical" evidence="1">
    <location>
        <begin position="73"/>
        <end position="92"/>
    </location>
</feature>
<feature type="transmembrane region" description="Helical" evidence="1">
    <location>
        <begin position="256"/>
        <end position="274"/>
    </location>
</feature>
<feature type="transmembrane region" description="Helical" evidence="1">
    <location>
        <begin position="351"/>
        <end position="370"/>
    </location>
</feature>
<dbReference type="Proteomes" id="UP000432464">
    <property type="component" value="Unassembled WGS sequence"/>
</dbReference>
<feature type="transmembrane region" description="Helical" evidence="1">
    <location>
        <begin position="390"/>
        <end position="407"/>
    </location>
</feature>
<evidence type="ECO:0000256" key="1">
    <source>
        <dbReference type="SAM" id="Phobius"/>
    </source>
</evidence>
<feature type="transmembrane region" description="Helical" evidence="1">
    <location>
        <begin position="229"/>
        <end position="249"/>
    </location>
</feature>